<feature type="compositionally biased region" description="Low complexity" evidence="6">
    <location>
        <begin position="55"/>
        <end position="64"/>
    </location>
</feature>
<feature type="region of interest" description="Disordered" evidence="6">
    <location>
        <begin position="1"/>
        <end position="89"/>
    </location>
</feature>
<dbReference type="SMART" id="SM00353">
    <property type="entry name" value="HLH"/>
    <property type="match status" value="1"/>
</dbReference>
<dbReference type="OrthoDB" id="8964853at2759"/>
<evidence type="ECO:0000256" key="4">
    <source>
        <dbReference type="ARBA" id="ARBA00023163"/>
    </source>
</evidence>
<feature type="compositionally biased region" description="Pro residues" evidence="6">
    <location>
        <begin position="40"/>
        <end position="54"/>
    </location>
</feature>
<protein>
    <recommendedName>
        <fullName evidence="7">BHLH domain-containing protein</fullName>
    </recommendedName>
</protein>
<evidence type="ECO:0000256" key="6">
    <source>
        <dbReference type="SAM" id="MobiDB-lite"/>
    </source>
</evidence>
<dbReference type="Pfam" id="PF00010">
    <property type="entry name" value="HLH"/>
    <property type="match status" value="1"/>
</dbReference>
<feature type="compositionally biased region" description="Basic and acidic residues" evidence="6">
    <location>
        <begin position="74"/>
        <end position="89"/>
    </location>
</feature>
<evidence type="ECO:0000256" key="3">
    <source>
        <dbReference type="ARBA" id="ARBA00023159"/>
    </source>
</evidence>
<feature type="compositionally biased region" description="Low complexity" evidence="6">
    <location>
        <begin position="1"/>
        <end position="20"/>
    </location>
</feature>
<evidence type="ECO:0000313" key="9">
    <source>
        <dbReference type="Proteomes" id="UP000076871"/>
    </source>
</evidence>
<dbReference type="InParanoid" id="A0A165C7W6"/>
<dbReference type="AlphaFoldDB" id="A0A165C7W6"/>
<keyword evidence="4" id="KW-0804">Transcription</keyword>
<evidence type="ECO:0000259" key="7">
    <source>
        <dbReference type="PROSITE" id="PS50888"/>
    </source>
</evidence>
<dbReference type="GO" id="GO:0045944">
    <property type="term" value="P:positive regulation of transcription by RNA polymerase II"/>
    <property type="evidence" value="ECO:0007669"/>
    <property type="project" value="TreeGrafter"/>
</dbReference>
<evidence type="ECO:0000256" key="2">
    <source>
        <dbReference type="ARBA" id="ARBA00023125"/>
    </source>
</evidence>
<dbReference type="RefSeq" id="XP_040760094.1">
    <property type="nucleotide sequence ID" value="XM_040902355.1"/>
</dbReference>
<evidence type="ECO:0000256" key="1">
    <source>
        <dbReference type="ARBA" id="ARBA00023015"/>
    </source>
</evidence>
<dbReference type="GO" id="GO:0046983">
    <property type="term" value="F:protein dimerization activity"/>
    <property type="evidence" value="ECO:0007669"/>
    <property type="project" value="InterPro"/>
</dbReference>
<organism evidence="8 9">
    <name type="scientific">Laetiporus sulphureus 93-53</name>
    <dbReference type="NCBI Taxonomy" id="1314785"/>
    <lineage>
        <taxon>Eukaryota</taxon>
        <taxon>Fungi</taxon>
        <taxon>Dikarya</taxon>
        <taxon>Basidiomycota</taxon>
        <taxon>Agaricomycotina</taxon>
        <taxon>Agaricomycetes</taxon>
        <taxon>Polyporales</taxon>
        <taxon>Laetiporus</taxon>
    </lineage>
</organism>
<dbReference type="InterPro" id="IPR036638">
    <property type="entry name" value="HLH_DNA-bd_sf"/>
</dbReference>
<keyword evidence="3" id="KW-0010">Activator</keyword>
<dbReference type="GO" id="GO:0090575">
    <property type="term" value="C:RNA polymerase II transcription regulator complex"/>
    <property type="evidence" value="ECO:0007669"/>
    <property type="project" value="TreeGrafter"/>
</dbReference>
<evidence type="ECO:0000256" key="5">
    <source>
        <dbReference type="ARBA" id="ARBA00023242"/>
    </source>
</evidence>
<keyword evidence="1" id="KW-0805">Transcription regulation</keyword>
<dbReference type="GO" id="GO:0003677">
    <property type="term" value="F:DNA binding"/>
    <property type="evidence" value="ECO:0007669"/>
    <property type="project" value="UniProtKB-KW"/>
</dbReference>
<dbReference type="PROSITE" id="PS50888">
    <property type="entry name" value="BHLH"/>
    <property type="match status" value="1"/>
</dbReference>
<dbReference type="CDD" id="cd00083">
    <property type="entry name" value="bHLH_SF"/>
    <property type="match status" value="1"/>
</dbReference>
<name>A0A165C7W6_9APHY</name>
<dbReference type="EMBL" id="KV427653">
    <property type="protein sequence ID" value="KZT02354.1"/>
    <property type="molecule type" value="Genomic_DNA"/>
</dbReference>
<dbReference type="GO" id="GO:0003700">
    <property type="term" value="F:DNA-binding transcription factor activity"/>
    <property type="evidence" value="ECO:0007669"/>
    <property type="project" value="TreeGrafter"/>
</dbReference>
<dbReference type="PANTHER" id="PTHR10328:SF3">
    <property type="entry name" value="PROTEIN MAX"/>
    <property type="match status" value="1"/>
</dbReference>
<feature type="compositionally biased region" description="Low complexity" evidence="6">
    <location>
        <begin position="28"/>
        <end position="39"/>
    </location>
</feature>
<dbReference type="Proteomes" id="UP000076871">
    <property type="component" value="Unassembled WGS sequence"/>
</dbReference>
<dbReference type="GeneID" id="63819386"/>
<dbReference type="Gene3D" id="4.10.280.10">
    <property type="entry name" value="Helix-loop-helix DNA-binding domain"/>
    <property type="match status" value="1"/>
</dbReference>
<sequence>MALPITIPSSPTGAASPTSTDGSNGPRTPASPSNPTTLSLPPPAEGSSASPPPAANNGPANGAPNKRKASRRANTAERRATHNAVERQRRETLNGRFLDLAALLPNLSQIRRPSKSSIVNSSIAHIHASRRHRMLAARELRLIKLEADALRRELNEWRDRSGLPRVEEPVRGEAFQMIMSGEVELLSAVPVEEEDGDEYGDDEFVGNGHSNGATRGNIADDIDQEMRGPMAHTAAVPLLKNSPDVGSFSHGTPTSDLRLQTMLSRSGAPGNGTPMIVSSPTGVSFENPAMVSMYEPHHGPLGAGQFAGQFFGNHGIGNAGEDKINWHYASLSGPGQQPAAWVVRTAAQRTGTTRPLKAPRRACGGSAAGAWAAHRVDSARRVRAATICY</sequence>
<dbReference type="InterPro" id="IPR011598">
    <property type="entry name" value="bHLH_dom"/>
</dbReference>
<keyword evidence="2" id="KW-0238">DNA-binding</keyword>
<gene>
    <name evidence="8" type="ORF">LAESUDRAFT_413997</name>
</gene>
<evidence type="ECO:0000313" key="8">
    <source>
        <dbReference type="EMBL" id="KZT02354.1"/>
    </source>
</evidence>
<accession>A0A165C7W6</accession>
<keyword evidence="5" id="KW-0539">Nucleus</keyword>
<keyword evidence="9" id="KW-1185">Reference proteome</keyword>
<proteinExistence type="predicted"/>
<feature type="domain" description="BHLH" evidence="7">
    <location>
        <begin position="77"/>
        <end position="129"/>
    </location>
</feature>
<dbReference type="SUPFAM" id="SSF47459">
    <property type="entry name" value="HLH, helix-loop-helix DNA-binding domain"/>
    <property type="match status" value="1"/>
</dbReference>
<dbReference type="PANTHER" id="PTHR10328">
    <property type="entry name" value="PROTEIN MAX MYC-ASSOCIATED FACTOR X"/>
    <property type="match status" value="1"/>
</dbReference>
<reference evidence="8 9" key="1">
    <citation type="journal article" date="2016" name="Mol. Biol. Evol.">
        <title>Comparative Genomics of Early-Diverging Mushroom-Forming Fungi Provides Insights into the Origins of Lignocellulose Decay Capabilities.</title>
        <authorList>
            <person name="Nagy L.G."/>
            <person name="Riley R."/>
            <person name="Tritt A."/>
            <person name="Adam C."/>
            <person name="Daum C."/>
            <person name="Floudas D."/>
            <person name="Sun H."/>
            <person name="Yadav J.S."/>
            <person name="Pangilinan J."/>
            <person name="Larsson K.H."/>
            <person name="Matsuura K."/>
            <person name="Barry K."/>
            <person name="Labutti K."/>
            <person name="Kuo R."/>
            <person name="Ohm R.A."/>
            <person name="Bhattacharya S.S."/>
            <person name="Shirouzu T."/>
            <person name="Yoshinaga Y."/>
            <person name="Martin F.M."/>
            <person name="Grigoriev I.V."/>
            <person name="Hibbett D.S."/>
        </authorList>
    </citation>
    <scope>NUCLEOTIDE SEQUENCE [LARGE SCALE GENOMIC DNA]</scope>
    <source>
        <strain evidence="8 9">93-53</strain>
    </source>
</reference>